<evidence type="ECO:0000256" key="6">
    <source>
        <dbReference type="ARBA" id="ARBA00023136"/>
    </source>
</evidence>
<dbReference type="NCBIfam" id="NF007773">
    <property type="entry name" value="PRK10459.1"/>
    <property type="match status" value="1"/>
</dbReference>
<feature type="transmembrane region" description="Helical" evidence="7">
    <location>
        <begin position="283"/>
        <end position="306"/>
    </location>
</feature>
<dbReference type="EMBL" id="JAMPKX010000001">
    <property type="protein sequence ID" value="MEP0945755.1"/>
    <property type="molecule type" value="Genomic_DNA"/>
</dbReference>
<feature type="transmembrane region" description="Helical" evidence="7">
    <location>
        <begin position="227"/>
        <end position="244"/>
    </location>
</feature>
<dbReference type="PANTHER" id="PTHR30250">
    <property type="entry name" value="PST FAMILY PREDICTED COLANIC ACID TRANSPORTER"/>
    <property type="match status" value="1"/>
</dbReference>
<evidence type="ECO:0000256" key="4">
    <source>
        <dbReference type="ARBA" id="ARBA00022692"/>
    </source>
</evidence>
<evidence type="ECO:0000256" key="3">
    <source>
        <dbReference type="ARBA" id="ARBA00022475"/>
    </source>
</evidence>
<evidence type="ECO:0000313" key="8">
    <source>
        <dbReference type="EMBL" id="MEP0945755.1"/>
    </source>
</evidence>
<feature type="transmembrane region" description="Helical" evidence="7">
    <location>
        <begin position="377"/>
        <end position="397"/>
    </location>
</feature>
<organism evidence="8 9">
    <name type="scientific">Leptolyngbya subtilissima DQ-A4</name>
    <dbReference type="NCBI Taxonomy" id="2933933"/>
    <lineage>
        <taxon>Bacteria</taxon>
        <taxon>Bacillati</taxon>
        <taxon>Cyanobacteriota</taxon>
        <taxon>Cyanophyceae</taxon>
        <taxon>Leptolyngbyales</taxon>
        <taxon>Leptolyngbyaceae</taxon>
        <taxon>Leptolyngbya group</taxon>
        <taxon>Leptolyngbya</taxon>
    </lineage>
</organism>
<evidence type="ECO:0000256" key="7">
    <source>
        <dbReference type="SAM" id="Phobius"/>
    </source>
</evidence>
<evidence type="ECO:0000313" key="9">
    <source>
        <dbReference type="Proteomes" id="UP001482513"/>
    </source>
</evidence>
<dbReference type="RefSeq" id="WP_190699038.1">
    <property type="nucleotide sequence ID" value="NZ_JAMPKX010000001.1"/>
</dbReference>
<reference evidence="8 9" key="1">
    <citation type="submission" date="2022-04" db="EMBL/GenBank/DDBJ databases">
        <title>Positive selection, recombination, and allopatry shape intraspecific diversity of widespread and dominant cyanobacteria.</title>
        <authorList>
            <person name="Wei J."/>
            <person name="Shu W."/>
            <person name="Hu C."/>
        </authorList>
    </citation>
    <scope>NUCLEOTIDE SEQUENCE [LARGE SCALE GENOMIC DNA]</scope>
    <source>
        <strain evidence="8 9">DQ-A4</strain>
    </source>
</reference>
<evidence type="ECO:0000256" key="5">
    <source>
        <dbReference type="ARBA" id="ARBA00022989"/>
    </source>
</evidence>
<gene>
    <name evidence="8" type="ORF">NC992_02620</name>
</gene>
<evidence type="ECO:0000256" key="2">
    <source>
        <dbReference type="ARBA" id="ARBA00007430"/>
    </source>
</evidence>
<comment type="caution">
    <text evidence="8">The sequence shown here is derived from an EMBL/GenBank/DDBJ whole genome shotgun (WGS) entry which is preliminary data.</text>
</comment>
<feature type="transmembrane region" description="Helical" evidence="7">
    <location>
        <begin position="441"/>
        <end position="464"/>
    </location>
</feature>
<feature type="transmembrane region" description="Helical" evidence="7">
    <location>
        <begin position="114"/>
        <end position="135"/>
    </location>
</feature>
<comment type="similarity">
    <text evidence="2">Belongs to the polysaccharide synthase family.</text>
</comment>
<accession>A0ABV0JZX9</accession>
<dbReference type="InterPro" id="IPR050833">
    <property type="entry name" value="Poly_Biosynth_Transport"/>
</dbReference>
<feature type="transmembrane region" description="Helical" evidence="7">
    <location>
        <begin position="418"/>
        <end position="435"/>
    </location>
</feature>
<dbReference type="PANTHER" id="PTHR30250:SF10">
    <property type="entry name" value="LIPOPOLYSACCHARIDE BIOSYNTHESIS PROTEIN WZXC"/>
    <property type="match status" value="1"/>
</dbReference>
<name>A0ABV0JZX9_9CYAN</name>
<keyword evidence="6 7" id="KW-0472">Membrane</keyword>
<keyword evidence="5 7" id="KW-1133">Transmembrane helix</keyword>
<dbReference type="CDD" id="cd13127">
    <property type="entry name" value="MATE_tuaB_like"/>
    <property type="match status" value="1"/>
</dbReference>
<feature type="transmembrane region" description="Helical" evidence="7">
    <location>
        <begin position="318"/>
        <end position="340"/>
    </location>
</feature>
<feature type="transmembrane region" description="Helical" evidence="7">
    <location>
        <begin position="352"/>
        <end position="371"/>
    </location>
</feature>
<dbReference type="Pfam" id="PF13440">
    <property type="entry name" value="Polysacc_synt_3"/>
    <property type="match status" value="1"/>
</dbReference>
<proteinExistence type="inferred from homology"/>
<feature type="transmembrane region" description="Helical" evidence="7">
    <location>
        <begin position="40"/>
        <end position="58"/>
    </location>
</feature>
<feature type="transmembrane region" description="Helical" evidence="7">
    <location>
        <begin position="79"/>
        <end position="102"/>
    </location>
</feature>
<sequence>MSLQNKVVKGVFWSAVESWGRQLFSFIVFALLARLLEPDAFGIVALASVFLGFLQLFLNQGIGQAIVQSNNLDEADLNTAFWANISLNGIITIIGISTASFAAKFFDEPALTPIIQGLSLTFVLSAFGNVQQALLEKELQFRALAIRSIVAIFLGGLVGITMAFGGYGVWSLVGQQLTNSLFQVIVLWFLSDWKPGLKLSLKNSNMLITFGLGETGFKLFDYLSRRGDDLIIGYFLGATALGYYTIAYKILLVMTETLITVTSKIALPAFSKIQDDKERLRKSFYTATQITSLVAIPAFLAVSVLSKDLIEVVFGSQWLPSAPVMSVLALVGVLQSVSYFNNSVLLALGKPYWRLGFMSASGIANILAYLLAVKWGILAIASAYVARAYLFSPIPLIMIKKLINIEFLTYFKNLRCTFFSSLTMTLIILAIKALADDIVPARVLLCICIAVGSLSYIGLIYLFSPSLLQKIFLMLNSAVPKKTQV</sequence>
<feature type="transmembrane region" description="Helical" evidence="7">
    <location>
        <begin position="144"/>
        <end position="164"/>
    </location>
</feature>
<comment type="subcellular location">
    <subcellularLocation>
        <location evidence="1">Cell membrane</location>
        <topology evidence="1">Multi-pass membrane protein</topology>
    </subcellularLocation>
</comment>
<keyword evidence="9" id="KW-1185">Reference proteome</keyword>
<keyword evidence="3" id="KW-1003">Cell membrane</keyword>
<evidence type="ECO:0000256" key="1">
    <source>
        <dbReference type="ARBA" id="ARBA00004651"/>
    </source>
</evidence>
<dbReference type="Proteomes" id="UP001482513">
    <property type="component" value="Unassembled WGS sequence"/>
</dbReference>
<protein>
    <submittedName>
        <fullName evidence="8">MOP flippase family protein</fullName>
    </submittedName>
</protein>
<keyword evidence="4 7" id="KW-0812">Transmembrane</keyword>